<feature type="chain" id="PRO_5022708412" description="TonB-dependent receptor plug domain-containing protein" evidence="1">
    <location>
        <begin position="27"/>
        <end position="112"/>
    </location>
</feature>
<evidence type="ECO:0000259" key="2">
    <source>
        <dbReference type="Pfam" id="PF07715"/>
    </source>
</evidence>
<reference evidence="3 4" key="1">
    <citation type="submission" date="2019-08" db="EMBL/GenBank/DDBJ databases">
        <authorList>
            <person name="Khan S.A."/>
            <person name="Jeon C.O."/>
            <person name="Jeong S.E."/>
        </authorList>
    </citation>
    <scope>NUCLEOTIDE SEQUENCE [LARGE SCALE GENOMIC DNA]</scope>
    <source>
        <strain evidence="4">IMCC1728</strain>
    </source>
</reference>
<dbReference type="PANTHER" id="PTHR47234">
    <property type="match status" value="1"/>
</dbReference>
<dbReference type="AlphaFoldDB" id="A0A5C6U2F6"/>
<keyword evidence="1" id="KW-0732">Signal</keyword>
<dbReference type="Gene3D" id="2.170.130.10">
    <property type="entry name" value="TonB-dependent receptor, plug domain"/>
    <property type="match status" value="1"/>
</dbReference>
<sequence>MHKRTKVCSAVLIALGGAAGITSVPAFGQATLERVEITGSSIRRVQTEGALPVQTITREQIQRTGATNVADLLQALPAAQGSVSQAASVGGETGGFVGISSALSANSEHWSC</sequence>
<dbReference type="SUPFAM" id="SSF56935">
    <property type="entry name" value="Porins"/>
    <property type="match status" value="1"/>
</dbReference>
<dbReference type="Proteomes" id="UP000321832">
    <property type="component" value="Unassembled WGS sequence"/>
</dbReference>
<dbReference type="EMBL" id="VOPW01000001">
    <property type="protein sequence ID" value="TXC66141.1"/>
    <property type="molecule type" value="Genomic_DNA"/>
</dbReference>
<organism evidence="3 4">
    <name type="scientific">Piscinibacter aquaticus</name>
    <dbReference type="NCBI Taxonomy" id="392597"/>
    <lineage>
        <taxon>Bacteria</taxon>
        <taxon>Pseudomonadati</taxon>
        <taxon>Pseudomonadota</taxon>
        <taxon>Betaproteobacteria</taxon>
        <taxon>Burkholderiales</taxon>
        <taxon>Sphaerotilaceae</taxon>
        <taxon>Piscinibacter</taxon>
    </lineage>
</organism>
<comment type="caution">
    <text evidence="3">The sequence shown here is derived from an EMBL/GenBank/DDBJ whole genome shotgun (WGS) entry which is preliminary data.</text>
</comment>
<evidence type="ECO:0000313" key="3">
    <source>
        <dbReference type="EMBL" id="TXC66141.1"/>
    </source>
</evidence>
<proteinExistence type="predicted"/>
<feature type="signal peptide" evidence="1">
    <location>
        <begin position="1"/>
        <end position="26"/>
    </location>
</feature>
<protein>
    <recommendedName>
        <fullName evidence="2">TonB-dependent receptor plug domain-containing protein</fullName>
    </recommendedName>
</protein>
<dbReference type="InterPro" id="IPR012910">
    <property type="entry name" value="Plug_dom"/>
</dbReference>
<feature type="domain" description="TonB-dependent receptor plug" evidence="2">
    <location>
        <begin position="50"/>
        <end position="86"/>
    </location>
</feature>
<dbReference type="Pfam" id="PF07715">
    <property type="entry name" value="Plug"/>
    <property type="match status" value="1"/>
</dbReference>
<evidence type="ECO:0000256" key="1">
    <source>
        <dbReference type="SAM" id="SignalP"/>
    </source>
</evidence>
<gene>
    <name evidence="3" type="ORF">FSC37_09995</name>
</gene>
<name>A0A5C6U2F6_9BURK</name>
<evidence type="ECO:0000313" key="4">
    <source>
        <dbReference type="Proteomes" id="UP000321832"/>
    </source>
</evidence>
<accession>A0A5C6U2F6</accession>
<dbReference type="InterPro" id="IPR037066">
    <property type="entry name" value="Plug_dom_sf"/>
</dbReference>
<keyword evidence="4" id="KW-1185">Reference proteome</keyword>
<dbReference type="PANTHER" id="PTHR47234:SF3">
    <property type="entry name" value="SECRETIN_TONB SHORT N-TERMINAL DOMAIN-CONTAINING PROTEIN"/>
    <property type="match status" value="1"/>
</dbReference>